<dbReference type="HOGENOM" id="CLU_2904760_0_0_1"/>
<evidence type="ECO:0000256" key="1">
    <source>
        <dbReference type="ARBA" id="ARBA00022723"/>
    </source>
</evidence>
<dbReference type="EMBL" id="KB909666">
    <property type="protein sequence ID" value="EOB11830.1"/>
    <property type="molecule type" value="Genomic_DNA"/>
</dbReference>
<sequence>MYYTCSEGVKKCGYFKWALKDGKCHCGFDPIELVSKTENNKGRRFLKCKKAYKPCKFFEWAD</sequence>
<dbReference type="InterPro" id="IPR010666">
    <property type="entry name" value="Znf_GRF"/>
</dbReference>
<name>R0MCS2_NOSB1</name>
<dbReference type="Pfam" id="PF06839">
    <property type="entry name" value="Zn_ribbon_GRF"/>
    <property type="match status" value="1"/>
</dbReference>
<reference evidence="6 7" key="1">
    <citation type="journal article" date="2013" name="BMC Genomics">
        <title>Comparative genomics of parasitic silkworm microsporidia reveal an association between genome expansion and host adaptation.</title>
        <authorList>
            <person name="Pan G."/>
            <person name="Xu J."/>
            <person name="Li T."/>
            <person name="Xia Q."/>
            <person name="Liu S.L."/>
            <person name="Zhang G."/>
            <person name="Li S."/>
            <person name="Li C."/>
            <person name="Liu H."/>
            <person name="Yang L."/>
            <person name="Liu T."/>
            <person name="Zhang X."/>
            <person name="Wu Z."/>
            <person name="Fan W."/>
            <person name="Dang X."/>
            <person name="Xiang H."/>
            <person name="Tao M."/>
            <person name="Li Y."/>
            <person name="Hu J."/>
            <person name="Li Z."/>
            <person name="Lin L."/>
            <person name="Luo J."/>
            <person name="Geng L."/>
            <person name="Wang L."/>
            <person name="Long M."/>
            <person name="Wan Y."/>
            <person name="He N."/>
            <person name="Zhang Z."/>
            <person name="Lu C."/>
            <person name="Keeling P.J."/>
            <person name="Wang J."/>
            <person name="Xiang Z."/>
            <person name="Zhou Z."/>
        </authorList>
    </citation>
    <scope>NUCLEOTIDE SEQUENCE [LARGE SCALE GENOMIC DNA]</scope>
    <source>
        <strain evidence="7">CQ1 / CVCC 102059</strain>
    </source>
</reference>
<organism evidence="6 7">
    <name type="scientific">Nosema bombycis (strain CQ1 / CVCC 102059)</name>
    <name type="common">Microsporidian parasite</name>
    <name type="synonym">Pebrine of silkworm</name>
    <dbReference type="NCBI Taxonomy" id="578461"/>
    <lineage>
        <taxon>Eukaryota</taxon>
        <taxon>Fungi</taxon>
        <taxon>Fungi incertae sedis</taxon>
        <taxon>Microsporidia</taxon>
        <taxon>Nosematidae</taxon>
        <taxon>Nosema</taxon>
    </lineage>
</organism>
<evidence type="ECO:0000313" key="6">
    <source>
        <dbReference type="EMBL" id="EOB11830.1"/>
    </source>
</evidence>
<evidence type="ECO:0000256" key="4">
    <source>
        <dbReference type="PROSITE-ProRule" id="PRU01343"/>
    </source>
</evidence>
<dbReference type="AlphaFoldDB" id="R0MCS2"/>
<keyword evidence="6" id="KW-0413">Isomerase</keyword>
<feature type="domain" description="GRF-type" evidence="5">
    <location>
        <begin position="24"/>
        <end position="62"/>
    </location>
</feature>
<dbReference type="Proteomes" id="UP000016927">
    <property type="component" value="Unassembled WGS sequence"/>
</dbReference>
<evidence type="ECO:0000256" key="2">
    <source>
        <dbReference type="ARBA" id="ARBA00022771"/>
    </source>
</evidence>
<accession>R0MCS2</accession>
<keyword evidence="7" id="KW-1185">Reference proteome</keyword>
<keyword evidence="3" id="KW-0862">Zinc</keyword>
<evidence type="ECO:0000256" key="3">
    <source>
        <dbReference type="ARBA" id="ARBA00022833"/>
    </source>
</evidence>
<proteinExistence type="predicted"/>
<keyword evidence="2 4" id="KW-0863">Zinc-finger</keyword>
<evidence type="ECO:0000313" key="7">
    <source>
        <dbReference type="Proteomes" id="UP000016927"/>
    </source>
</evidence>
<dbReference type="GO" id="GO:0008270">
    <property type="term" value="F:zinc ion binding"/>
    <property type="evidence" value="ECO:0007669"/>
    <property type="project" value="UniProtKB-KW"/>
</dbReference>
<dbReference type="OrthoDB" id="430051at2759"/>
<keyword evidence="1" id="KW-0479">Metal-binding</keyword>
<dbReference type="VEuPathDB" id="MicrosporidiaDB:NBO_759g0002"/>
<evidence type="ECO:0000259" key="5">
    <source>
        <dbReference type="PROSITE" id="PS51999"/>
    </source>
</evidence>
<protein>
    <submittedName>
        <fullName evidence="6">DNA topoisomerase III</fullName>
    </submittedName>
</protein>
<dbReference type="PROSITE" id="PS51999">
    <property type="entry name" value="ZF_GRF"/>
    <property type="match status" value="1"/>
</dbReference>
<dbReference type="GO" id="GO:0016853">
    <property type="term" value="F:isomerase activity"/>
    <property type="evidence" value="ECO:0007669"/>
    <property type="project" value="UniProtKB-KW"/>
</dbReference>
<gene>
    <name evidence="6" type="ORF">NBO_759g0002</name>
</gene>